<evidence type="ECO:0000313" key="2">
    <source>
        <dbReference type="EMBL" id="KAH3843450.1"/>
    </source>
</evidence>
<organism evidence="2 3">
    <name type="scientific">Dreissena polymorpha</name>
    <name type="common">Zebra mussel</name>
    <name type="synonym">Mytilus polymorpha</name>
    <dbReference type="NCBI Taxonomy" id="45954"/>
    <lineage>
        <taxon>Eukaryota</taxon>
        <taxon>Metazoa</taxon>
        <taxon>Spiralia</taxon>
        <taxon>Lophotrochozoa</taxon>
        <taxon>Mollusca</taxon>
        <taxon>Bivalvia</taxon>
        <taxon>Autobranchia</taxon>
        <taxon>Heteroconchia</taxon>
        <taxon>Euheterodonta</taxon>
        <taxon>Imparidentia</taxon>
        <taxon>Neoheterodontei</taxon>
        <taxon>Myida</taxon>
        <taxon>Dreissenoidea</taxon>
        <taxon>Dreissenidae</taxon>
        <taxon>Dreissena</taxon>
    </lineage>
</organism>
<feature type="chain" id="PRO_5038986507" evidence="1">
    <location>
        <begin position="33"/>
        <end position="385"/>
    </location>
</feature>
<dbReference type="Proteomes" id="UP000828390">
    <property type="component" value="Unassembled WGS sequence"/>
</dbReference>
<protein>
    <submittedName>
        <fullName evidence="2">Uncharacterized protein</fullName>
    </submittedName>
</protein>
<accession>A0A9D4QV80</accession>
<dbReference type="AlphaFoldDB" id="A0A9D4QV80"/>
<evidence type="ECO:0000313" key="3">
    <source>
        <dbReference type="Proteomes" id="UP000828390"/>
    </source>
</evidence>
<reference evidence="2" key="2">
    <citation type="submission" date="2020-11" db="EMBL/GenBank/DDBJ databases">
        <authorList>
            <person name="McCartney M.A."/>
            <person name="Auch B."/>
            <person name="Kono T."/>
            <person name="Mallez S."/>
            <person name="Becker A."/>
            <person name="Gohl D.M."/>
            <person name="Silverstein K.A.T."/>
            <person name="Koren S."/>
            <person name="Bechman K.B."/>
            <person name="Herman A."/>
            <person name="Abrahante J.E."/>
            <person name="Garbe J."/>
        </authorList>
    </citation>
    <scope>NUCLEOTIDE SEQUENCE</scope>
    <source>
        <strain evidence="2">Duluth1</strain>
        <tissue evidence="2">Whole animal</tissue>
    </source>
</reference>
<keyword evidence="3" id="KW-1185">Reference proteome</keyword>
<keyword evidence="1" id="KW-0732">Signal</keyword>
<feature type="signal peptide" evidence="1">
    <location>
        <begin position="1"/>
        <end position="32"/>
    </location>
</feature>
<sequence length="385" mass="44038">MDTVSKTNVFVPVRCFQVLFLAIVLRASGGSSQPLPGIFSSSACDGTNTTGQLASVCHCVHKYDVFNLTQFCSNTMMLADCIQEQMSSSETNNSYIRLVFDRGQFMKKANLTCSHRQVLGHVHTCTAKVSECDSLFLKKISATKTWDEEQSCSVGNSLGVCYWHILQHCPGRMRHMWSVLAEVYVTNKCTKYDHDSFHFDCNEIVTAYHDEKTIFKKRKNYTECLEIVSTNRECIEIHKLDSIHNAHVWQNMEFQLERFTQFEKLRCTLETGRERGCNTDIVECLEPFDNSAYILELMIKNGTIPTTNQICELYDRMIECVQKAADKCPTNKRHSVAYWCAVMPKSCHCPIDEKGNMKSVNGSGLSHHTHLLLYLCFWLVLVMYI</sequence>
<evidence type="ECO:0000256" key="1">
    <source>
        <dbReference type="SAM" id="SignalP"/>
    </source>
</evidence>
<gene>
    <name evidence="2" type="ORF">DPMN_116968</name>
</gene>
<dbReference type="EMBL" id="JAIWYP010000004">
    <property type="protein sequence ID" value="KAH3843450.1"/>
    <property type="molecule type" value="Genomic_DNA"/>
</dbReference>
<comment type="caution">
    <text evidence="2">The sequence shown here is derived from an EMBL/GenBank/DDBJ whole genome shotgun (WGS) entry which is preliminary data.</text>
</comment>
<name>A0A9D4QV80_DREPO</name>
<proteinExistence type="predicted"/>
<reference evidence="2" key="1">
    <citation type="journal article" date="2019" name="bioRxiv">
        <title>The Genome of the Zebra Mussel, Dreissena polymorpha: A Resource for Invasive Species Research.</title>
        <authorList>
            <person name="McCartney M.A."/>
            <person name="Auch B."/>
            <person name="Kono T."/>
            <person name="Mallez S."/>
            <person name="Zhang Y."/>
            <person name="Obille A."/>
            <person name="Becker A."/>
            <person name="Abrahante J.E."/>
            <person name="Garbe J."/>
            <person name="Badalamenti J.P."/>
            <person name="Herman A."/>
            <person name="Mangelson H."/>
            <person name="Liachko I."/>
            <person name="Sullivan S."/>
            <person name="Sone E.D."/>
            <person name="Koren S."/>
            <person name="Silverstein K.A.T."/>
            <person name="Beckman K.B."/>
            <person name="Gohl D.M."/>
        </authorList>
    </citation>
    <scope>NUCLEOTIDE SEQUENCE</scope>
    <source>
        <strain evidence="2">Duluth1</strain>
        <tissue evidence="2">Whole animal</tissue>
    </source>
</reference>